<dbReference type="InterPro" id="IPR055443">
    <property type="entry name" value="HEAT_ECM29"/>
</dbReference>
<comment type="subcellular location">
    <subcellularLocation>
        <location evidence="1">Cytoplasm</location>
    </subcellularLocation>
</comment>
<dbReference type="InterPro" id="IPR011989">
    <property type="entry name" value="ARM-like"/>
</dbReference>
<dbReference type="EMBL" id="KQ964246">
    <property type="protein sequence ID" value="KXJ96093.1"/>
    <property type="molecule type" value="Genomic_DNA"/>
</dbReference>
<evidence type="ECO:0000259" key="5">
    <source>
        <dbReference type="Pfam" id="PF13001"/>
    </source>
</evidence>
<proteinExistence type="predicted"/>
<evidence type="ECO:0000256" key="3">
    <source>
        <dbReference type="ARBA" id="ARBA00022737"/>
    </source>
</evidence>
<evidence type="ECO:0000256" key="2">
    <source>
        <dbReference type="ARBA" id="ARBA00022490"/>
    </source>
</evidence>
<dbReference type="PANTHER" id="PTHR23346">
    <property type="entry name" value="TRANSLATIONAL ACTIVATOR GCN1-RELATED"/>
    <property type="match status" value="1"/>
</dbReference>
<keyword evidence="4 7" id="KW-0647">Proteasome</keyword>
<reference evidence="8" key="1">
    <citation type="submission" date="2016-02" db="EMBL/GenBank/DDBJ databases">
        <title>Draft genome sequence of Microdochium bolleyi, a fungal endophyte of beachgrass.</title>
        <authorList>
            <consortium name="DOE Joint Genome Institute"/>
            <person name="David A.S."/>
            <person name="May G."/>
            <person name="Haridas S."/>
            <person name="Lim J."/>
            <person name="Wang M."/>
            <person name="Labutti K."/>
            <person name="Lipzen A."/>
            <person name="Barry K."/>
            <person name="Grigoriev I.V."/>
        </authorList>
    </citation>
    <scope>NUCLEOTIDE SEQUENCE [LARGE SCALE GENOMIC DNA]</scope>
    <source>
        <strain evidence="8">J235TASD1</strain>
    </source>
</reference>
<name>A0A136JG08_9PEZI</name>
<dbReference type="GO" id="GO:0060090">
    <property type="term" value="F:molecular adaptor activity"/>
    <property type="evidence" value="ECO:0007669"/>
    <property type="project" value="InterPro"/>
</dbReference>
<dbReference type="SUPFAM" id="SSF48371">
    <property type="entry name" value="ARM repeat"/>
    <property type="match status" value="2"/>
</dbReference>
<keyword evidence="8" id="KW-1185">Reference proteome</keyword>
<dbReference type="GO" id="GO:0005634">
    <property type="term" value="C:nucleus"/>
    <property type="evidence" value="ECO:0007669"/>
    <property type="project" value="TreeGrafter"/>
</dbReference>
<evidence type="ECO:0000256" key="4">
    <source>
        <dbReference type="ARBA" id="ARBA00022942"/>
    </source>
</evidence>
<dbReference type="FunCoup" id="A0A136JG08">
    <property type="interactions" value="934"/>
</dbReference>
<feature type="domain" description="Proteasome component Ecm29 N-terminal" evidence="5">
    <location>
        <begin position="14"/>
        <end position="527"/>
    </location>
</feature>
<dbReference type="GO" id="GO:0036503">
    <property type="term" value="P:ERAD pathway"/>
    <property type="evidence" value="ECO:0007669"/>
    <property type="project" value="TreeGrafter"/>
</dbReference>
<dbReference type="GO" id="GO:0005737">
    <property type="term" value="C:cytoplasm"/>
    <property type="evidence" value="ECO:0007669"/>
    <property type="project" value="UniProtKB-SubCell"/>
</dbReference>
<keyword evidence="2" id="KW-0963">Cytoplasm</keyword>
<dbReference type="GO" id="GO:0000502">
    <property type="term" value="C:proteasome complex"/>
    <property type="evidence" value="ECO:0007669"/>
    <property type="project" value="UniProtKB-KW"/>
</dbReference>
<dbReference type="Pfam" id="PF23731">
    <property type="entry name" value="ARM_ECM29_C"/>
    <property type="match status" value="1"/>
</dbReference>
<dbReference type="InParanoid" id="A0A136JG08"/>
<dbReference type="Gene3D" id="1.25.10.10">
    <property type="entry name" value="Leucine-rich Repeat Variant"/>
    <property type="match status" value="3"/>
</dbReference>
<keyword evidence="3" id="KW-0677">Repeat</keyword>
<organism evidence="7 8">
    <name type="scientific">Microdochium bolleyi</name>
    <dbReference type="NCBI Taxonomy" id="196109"/>
    <lineage>
        <taxon>Eukaryota</taxon>
        <taxon>Fungi</taxon>
        <taxon>Dikarya</taxon>
        <taxon>Ascomycota</taxon>
        <taxon>Pezizomycotina</taxon>
        <taxon>Sordariomycetes</taxon>
        <taxon>Xylariomycetidae</taxon>
        <taxon>Xylariales</taxon>
        <taxon>Microdochiaceae</taxon>
        <taxon>Microdochium</taxon>
    </lineage>
</organism>
<dbReference type="InterPro" id="IPR016024">
    <property type="entry name" value="ARM-type_fold"/>
</dbReference>
<evidence type="ECO:0000259" key="6">
    <source>
        <dbReference type="Pfam" id="PF24492"/>
    </source>
</evidence>
<dbReference type="InterPro" id="IPR024372">
    <property type="entry name" value="Ecm29_N"/>
</dbReference>
<accession>A0A136JG08</accession>
<feature type="domain" description="Proteasome adapter and scaffold protein ECM29 HEAT-repeat" evidence="6">
    <location>
        <begin position="1287"/>
        <end position="1446"/>
    </location>
</feature>
<evidence type="ECO:0000313" key="8">
    <source>
        <dbReference type="Proteomes" id="UP000070501"/>
    </source>
</evidence>
<dbReference type="Pfam" id="PF13001">
    <property type="entry name" value="ECM29_N"/>
    <property type="match status" value="1"/>
</dbReference>
<dbReference type="Pfam" id="PF24492">
    <property type="entry name" value="HEAT_ECM29"/>
    <property type="match status" value="1"/>
</dbReference>
<gene>
    <name evidence="7" type="ORF">Micbo1qcDRAFT_144440</name>
</gene>
<dbReference type="GO" id="GO:0043248">
    <property type="term" value="P:proteasome assembly"/>
    <property type="evidence" value="ECO:0007669"/>
    <property type="project" value="InterPro"/>
</dbReference>
<dbReference type="PANTHER" id="PTHR23346:SF19">
    <property type="entry name" value="PROTEASOME ADAPTER AND SCAFFOLD PROTEIN ECM29"/>
    <property type="match status" value="1"/>
</dbReference>
<dbReference type="STRING" id="196109.A0A136JG08"/>
<protein>
    <submittedName>
        <fullName evidence="7">Proteasome component ECM29</fullName>
    </submittedName>
</protein>
<sequence>MASTEAAELRLVSSIRYKLANSSGDEKKLSETLATHLVPLMAKAGSPHKAVRDATFQAFISVNNFVKPAGVAIPVAGLLRQYKSATSPMVKQLDLNLIKQGLARLDQDKRRELLPVVVQGISQETNVASAAGFFNIFLRLLLEISIPGRGTKEDIGLRETIGLSDAADARYVAAWLGKLFLLRQDIALAAEDEIESLLRRTPTGLTKEDVAFLRNNNPHAWRPGTPNSLSLPECKTKAIGFLGSGAFLDDERHLPTIYAAGSADSRIATVADDILKRSKVDLEDEALLKALFKAHNQVPAAQRIQIMRLLSKSMKACTLHSEVVDAVLGDFMLTSPDAAEGEPSIARGLEALRLHQTLLAFLAWIARNGSTTSERSNGAMGGSLVFILKDFILKQGWPEPISRGSQSQFQDEQRLRANAYETIGTLSRGSTFESKAKETLLKWLFDSLVSDPSTEVVVHIESALSSMMGLFKSQATDEHRDLEILLLEYMTLTEGQGLRSARHVAARFANNCLPYSDVKARWIDILALSGGSTERRDVLEEGQRGLDPWWATKLQPDSTLTLPDWSQMITTFFDQTPREIGDSEMAVDQTSKYPLFTNERLRAFPIALRFVKQNILLQALGELNIEVDWDLQLENKLQNDLKTRDQIRTFLATADSVVLGQLLHASLDGLRDHPETGAEEAVTCLAELLAHMPSTSIPATLAQRSGELLEVLPSNNQKVRHLAAKVFAILAPLDDNASHSIAKLRSFVESAGTSPPAALSAQYQGSIASLAGYFSRAALYGKDVDEAHLGFLKGRFLSALDRSDAAIKDSAIEAMNQLWSVGLCFPDSHDGFKHILDALFKLAEANNEKAIRAIGRLAIPAAADQDKADKQEDSVTSVLTQLFKLFEIKRTEVHFATGEALAAVVARWDSDAVQLGRDVQPQGSGESDVVQTLRKRPGRIENVLEKLINDCKTTKPSLLKASGIWLFCIIQYCSHLPEIQARLRECQVAFMRLLTGRDELVQETASRGLALVYERGDESLKGELVKDLVASFTGTKTQLKVDDDTELFDAGALPTGEGKSVTSYKDIISLANEVGDQSLVYKFMALATNAATWTARSAFGRFGLSNILSEADLDPKIYPALFRYRFDPNSNVRRSMDDIWKAVVKDSSATIDAHFDAIMTDLLKSILDGKEWRVREASCAAVADLIYGQQFTKYEKYYTDIWRVTLRVIDDQKASVRAAALKLCMGLSKSLVTQLQEHNSSGSAKAMITQVLPFLLSDKGVENSVEEVKVMAITTVLDVVKHGGETLKPFIPTIIIHFLGLLSTIEPQQINYYYQRVSEEDREGLDKLRSSAATRSPLFECITNCLRFADDGVLKELAPQLVQTTKSALGMQTKIGCSEVLSTLALRHSILLPPYNGLFLKAMETQVLDRNNEVNRAYAKSAAYLLRTASPETRERFTNKLTLLYMGAEEDARRQKVADAVLAIAKVSPDAFNDLESRLLPFAYLGKHDTDEYVSEVFEEVWSQHAGGSHTVKRFIPEIVDFVTKALDTSKWALQHGGALAIASMVTALSSAAGKDGQFGEKDLATIWPVLDKALALKTFKGKEKLVTAYPLFVRHGRKFWANDKPAATQTKKIALREAKRNNDEYRPFAFEALGGFASARDDLDMYEEVVGIVSEYLSPDSKETQSDTERRTTQAAVKAVLNSYSRERMKTDCAAVLQDIVATMEDSKATLKIARDAWFSGSVEVLANAGKSGSTQPTSAHESLVRKWLSLVVADEADVILESQRLDRAKALGAVVKAVRKGVFGPSGELEGVLSDMRTKMSEMASAERSLDVQKALRTAAE</sequence>
<dbReference type="OrthoDB" id="16066at2759"/>
<evidence type="ECO:0000256" key="1">
    <source>
        <dbReference type="ARBA" id="ARBA00004496"/>
    </source>
</evidence>
<dbReference type="Proteomes" id="UP000070501">
    <property type="component" value="Unassembled WGS sequence"/>
</dbReference>
<evidence type="ECO:0000313" key="7">
    <source>
        <dbReference type="EMBL" id="KXJ96093.1"/>
    </source>
</evidence>